<evidence type="ECO:0000313" key="5">
    <source>
        <dbReference type="Proteomes" id="UP001399917"/>
    </source>
</evidence>
<feature type="transmembrane region" description="Helical" evidence="1">
    <location>
        <begin position="262"/>
        <end position="287"/>
    </location>
</feature>
<protein>
    <recommendedName>
        <fullName evidence="3">DUF8173 domain-containing protein</fullName>
    </recommendedName>
</protein>
<keyword evidence="1" id="KW-0812">Transmembrane</keyword>
<dbReference type="EMBL" id="BAABDF010000006">
    <property type="protein sequence ID" value="GAA3864051.1"/>
    <property type="molecule type" value="Genomic_DNA"/>
</dbReference>
<feature type="transmembrane region" description="Helical" evidence="1">
    <location>
        <begin position="353"/>
        <end position="371"/>
    </location>
</feature>
<accession>A0ABP7K2U1</accession>
<feature type="transmembrane region" description="Helical" evidence="1">
    <location>
        <begin position="225"/>
        <end position="250"/>
    </location>
</feature>
<name>A0ABP7K2U1_9RHOB</name>
<evidence type="ECO:0000256" key="1">
    <source>
        <dbReference type="SAM" id="Phobius"/>
    </source>
</evidence>
<comment type="caution">
    <text evidence="4">The sequence shown here is derived from an EMBL/GenBank/DDBJ whole genome shotgun (WGS) entry which is preliminary data.</text>
</comment>
<evidence type="ECO:0000313" key="4">
    <source>
        <dbReference type="EMBL" id="GAA3864051.1"/>
    </source>
</evidence>
<dbReference type="Pfam" id="PF26514">
    <property type="entry name" value="DUF8173"/>
    <property type="match status" value="1"/>
</dbReference>
<feature type="signal peptide" evidence="2">
    <location>
        <begin position="1"/>
        <end position="19"/>
    </location>
</feature>
<keyword evidence="1" id="KW-1133">Transmembrane helix</keyword>
<dbReference type="RefSeq" id="WP_344845312.1">
    <property type="nucleotide sequence ID" value="NZ_BAABDF010000006.1"/>
</dbReference>
<dbReference type="InterPro" id="IPR058486">
    <property type="entry name" value="DUF8173"/>
</dbReference>
<feature type="domain" description="DUF8173" evidence="3">
    <location>
        <begin position="215"/>
        <end position="366"/>
    </location>
</feature>
<keyword evidence="5" id="KW-1185">Reference proteome</keyword>
<dbReference type="Proteomes" id="UP001399917">
    <property type="component" value="Unassembled WGS sequence"/>
</dbReference>
<evidence type="ECO:0000256" key="2">
    <source>
        <dbReference type="SAM" id="SignalP"/>
    </source>
</evidence>
<reference evidence="5" key="1">
    <citation type="journal article" date="2019" name="Int. J. Syst. Evol. Microbiol.">
        <title>The Global Catalogue of Microorganisms (GCM) 10K type strain sequencing project: providing services to taxonomists for standard genome sequencing and annotation.</title>
        <authorList>
            <consortium name="The Broad Institute Genomics Platform"/>
            <consortium name="The Broad Institute Genome Sequencing Center for Infectious Disease"/>
            <person name="Wu L."/>
            <person name="Ma J."/>
        </authorList>
    </citation>
    <scope>NUCLEOTIDE SEQUENCE [LARGE SCALE GENOMIC DNA]</scope>
    <source>
        <strain evidence="5">JCM 17190</strain>
    </source>
</reference>
<organism evidence="4 5">
    <name type="scientific">Celeribacter arenosi</name>
    <dbReference type="NCBI Taxonomy" id="792649"/>
    <lineage>
        <taxon>Bacteria</taxon>
        <taxon>Pseudomonadati</taxon>
        <taxon>Pseudomonadota</taxon>
        <taxon>Alphaproteobacteria</taxon>
        <taxon>Rhodobacterales</taxon>
        <taxon>Roseobacteraceae</taxon>
        <taxon>Celeribacter</taxon>
    </lineage>
</organism>
<feature type="transmembrane region" description="Helical" evidence="1">
    <location>
        <begin position="293"/>
        <end position="319"/>
    </location>
</feature>
<keyword evidence="2" id="KW-0732">Signal</keyword>
<gene>
    <name evidence="4" type="ORF">GCM10022404_13050</name>
</gene>
<keyword evidence="1" id="KW-0472">Membrane</keyword>
<proteinExistence type="predicted"/>
<feature type="chain" id="PRO_5045195529" description="DUF8173 domain-containing protein" evidence="2">
    <location>
        <begin position="20"/>
        <end position="379"/>
    </location>
</feature>
<evidence type="ECO:0000259" key="3">
    <source>
        <dbReference type="Pfam" id="PF26514"/>
    </source>
</evidence>
<sequence>MRKFSLFLILALAAAPVAAQDEVDFRFGGDAYLAGRSVTLTENGTGDVFAAGESVSSRGDVAGSAHMAGRSVTFAGPISGNVYGAGMDVVLDASVGGNATLMGYDISVTEPVEGNLRATGARVSVTAPVNGSALLAGETVEVGAQIAGDLAIAADFVDWDEGARVLGDVQIYTDKPENFTVPASVADADRVTFHDVAKFERSFDVEKGSWIEKARPSFGDRVSDFIRGVVVVGLLATLLAAIAPNWVAGLRRDALSEPLRTLWFGFLGVSALIGSVVLLVMTGFGIIVAPFALLAAGLLALVGYIVGAYATGVFALSAFGRDLPDSMADRALAAFTGAFVLAVIAIAPFLGWLVALAVALTGAGALLIKWFSPGFYHDA</sequence>